<reference evidence="10" key="2">
    <citation type="submission" date="2023-01" db="EMBL/GenBank/DDBJ databases">
        <authorList>
            <person name="Petersen C."/>
        </authorList>
    </citation>
    <scope>NUCLEOTIDE SEQUENCE</scope>
    <source>
        <strain evidence="10">IBT 17514</strain>
    </source>
</reference>
<dbReference type="FunFam" id="2.130.10.10:FF:000510">
    <property type="entry name" value="WD repeat protein"/>
    <property type="match status" value="1"/>
</dbReference>
<evidence type="ECO:0000313" key="10">
    <source>
        <dbReference type="EMBL" id="KAJ5703613.1"/>
    </source>
</evidence>
<dbReference type="GO" id="GO:0005741">
    <property type="term" value="C:mitochondrial outer membrane"/>
    <property type="evidence" value="ECO:0007669"/>
    <property type="project" value="UniProtKB-SubCell"/>
</dbReference>
<evidence type="ECO:0000256" key="8">
    <source>
        <dbReference type="SAM" id="MobiDB-lite"/>
    </source>
</evidence>
<comment type="function">
    <text evidence="6">Involved in mitochondrial fission. Acts as an adapter protein required to form mitochondrial fission complexes. Formation of these complexes is required to promote constriction and fission of the mitochondrial compartment at a late step in mitochondrial division.</text>
</comment>
<keyword evidence="3" id="KW-0677">Repeat</keyword>
<dbReference type="Gene3D" id="2.130.10.10">
    <property type="entry name" value="YVTN repeat-like/Quinoprotein amine dehydrogenase"/>
    <property type="match status" value="1"/>
</dbReference>
<dbReference type="PRINTS" id="PR00320">
    <property type="entry name" value="GPROTEINBRPT"/>
</dbReference>
<dbReference type="InterPro" id="IPR015943">
    <property type="entry name" value="WD40/YVTN_repeat-like_dom_sf"/>
</dbReference>
<gene>
    <name evidence="10" type="ORF">N7493_011538</name>
</gene>
<evidence type="ECO:0000256" key="7">
    <source>
        <dbReference type="PROSITE-ProRule" id="PRU00221"/>
    </source>
</evidence>
<feature type="repeat" description="WD" evidence="7">
    <location>
        <begin position="279"/>
        <end position="320"/>
    </location>
</feature>
<feature type="repeat" description="WD" evidence="7">
    <location>
        <begin position="418"/>
        <end position="452"/>
    </location>
</feature>
<dbReference type="EMBL" id="JAQJAN010000021">
    <property type="protein sequence ID" value="KAJ5703613.1"/>
    <property type="molecule type" value="Genomic_DNA"/>
</dbReference>
<evidence type="ECO:0000256" key="2">
    <source>
        <dbReference type="ARBA" id="ARBA00022574"/>
    </source>
</evidence>
<keyword evidence="2 7" id="KW-0853">WD repeat</keyword>
<dbReference type="Pfam" id="PF25175">
    <property type="entry name" value="Beta-prop_WDR5"/>
    <property type="match status" value="1"/>
</dbReference>
<dbReference type="PANTHER" id="PTHR22847">
    <property type="entry name" value="WD40 REPEAT PROTEIN"/>
    <property type="match status" value="1"/>
</dbReference>
<evidence type="ECO:0000259" key="9">
    <source>
        <dbReference type="Pfam" id="PF25175"/>
    </source>
</evidence>
<sequence length="507" mass="55806">MEPANTRSHRREDRQSPAESSTDELAAGSDREEAQNRRASWNAHKDFNPRRSSHQDRPTSEPESPDELAADEYWRRSPRHSRSLSPIDHSADRSRSRSRSRSRLSEDRLSTADDENVPISDDMSHRSSTPLPSVAPSPPKPEHLDYREKFVLQGHIRGVSAVQFSPDCSMIASGGADAAVKVWDTLTGRLIYTFEGHLAGVSTLAWSPDGQWIASGSDDKTIRFWNVNTGRAHPRPFIGHHNYVYQIAFAPKSNILVSGSYDEAVFLWDVRRARVMKTLPAHSDPVAGIDVVHDGTLIVSCALDGLVRVWDTHSGQCLRTLVHEDNPPATCVKFSPNGKYILAWTLDGCVRMWNYVESRVVKTFQGHVNKKFSLSGCFGMYGLPGVRYSSPLCFAVSGSEDGAILCWDLVSKNILQRIEGHTDVVLSVHSGVYNGRRLLVSCGLDKTVRVWEEAFEGPLAGISGDSPGDISLPNEASVSGDADGDNAMTDAPDPSNVNTPAEDVMMT</sequence>
<feature type="repeat" description="WD" evidence="7">
    <location>
        <begin position="237"/>
        <end position="278"/>
    </location>
</feature>
<dbReference type="Proteomes" id="UP001215712">
    <property type="component" value="Unassembled WGS sequence"/>
</dbReference>
<dbReference type="SUPFAM" id="SSF50978">
    <property type="entry name" value="WD40 repeat-like"/>
    <property type="match status" value="1"/>
</dbReference>
<dbReference type="InterPro" id="IPR059122">
    <property type="entry name" value="Beta-prop_WDR5-like"/>
</dbReference>
<dbReference type="InterPro" id="IPR020472">
    <property type="entry name" value="WD40_PAC1"/>
</dbReference>
<dbReference type="PROSITE" id="PS00678">
    <property type="entry name" value="WD_REPEATS_1"/>
    <property type="match status" value="3"/>
</dbReference>
<feature type="region of interest" description="Disordered" evidence="8">
    <location>
        <begin position="465"/>
        <end position="507"/>
    </location>
</feature>
<accession>A0AAD6MQI8</accession>
<dbReference type="GO" id="GO:0048188">
    <property type="term" value="C:Set1C/COMPASS complex"/>
    <property type="evidence" value="ECO:0007669"/>
    <property type="project" value="TreeGrafter"/>
</dbReference>
<protein>
    <recommendedName>
        <fullName evidence="5">Mitochondrial division protein 1</fullName>
    </recommendedName>
</protein>
<comment type="similarity">
    <text evidence="4">Belongs to the WD repeat MDV1/CAF4 family.</text>
</comment>
<feature type="domain" description="WDR5-like beta-propeller" evidence="9">
    <location>
        <begin position="152"/>
        <end position="452"/>
    </location>
</feature>
<dbReference type="PROSITE" id="PS50294">
    <property type="entry name" value="WD_REPEATS_REGION"/>
    <property type="match status" value="4"/>
</dbReference>
<evidence type="ECO:0000256" key="5">
    <source>
        <dbReference type="ARBA" id="ARBA00039789"/>
    </source>
</evidence>
<evidence type="ECO:0000256" key="3">
    <source>
        <dbReference type="ARBA" id="ARBA00022737"/>
    </source>
</evidence>
<evidence type="ECO:0000256" key="4">
    <source>
        <dbReference type="ARBA" id="ARBA00038415"/>
    </source>
</evidence>
<dbReference type="PANTHER" id="PTHR22847:SF637">
    <property type="entry name" value="WD REPEAT DOMAIN 5B"/>
    <property type="match status" value="1"/>
</dbReference>
<feature type="compositionally biased region" description="Basic and acidic residues" evidence="8">
    <location>
        <begin position="43"/>
        <end position="60"/>
    </location>
</feature>
<feature type="repeat" description="WD" evidence="7">
    <location>
        <begin position="322"/>
        <end position="363"/>
    </location>
</feature>
<dbReference type="SMART" id="SM00320">
    <property type="entry name" value="WD40"/>
    <property type="match status" value="7"/>
</dbReference>
<evidence type="ECO:0000256" key="1">
    <source>
        <dbReference type="ARBA" id="ARBA00004570"/>
    </source>
</evidence>
<proteinExistence type="inferred from homology"/>
<comment type="subcellular location">
    <subcellularLocation>
        <location evidence="1">Mitochondrion outer membrane</location>
        <topology evidence="1">Peripheral membrane protein</topology>
        <orientation evidence="1">Cytoplasmic side</orientation>
    </subcellularLocation>
</comment>
<feature type="region of interest" description="Disordered" evidence="8">
    <location>
        <begin position="1"/>
        <end position="143"/>
    </location>
</feature>
<comment type="caution">
    <text evidence="10">The sequence shown here is derived from an EMBL/GenBank/DDBJ whole genome shotgun (WGS) entry which is preliminary data.</text>
</comment>
<dbReference type="AlphaFoldDB" id="A0AAD6MQI8"/>
<evidence type="ECO:0000256" key="6">
    <source>
        <dbReference type="ARBA" id="ARBA00043913"/>
    </source>
</evidence>
<dbReference type="InterPro" id="IPR001680">
    <property type="entry name" value="WD40_rpt"/>
</dbReference>
<dbReference type="PROSITE" id="PS50082">
    <property type="entry name" value="WD_REPEATS_2"/>
    <property type="match status" value="6"/>
</dbReference>
<dbReference type="InterPro" id="IPR019775">
    <property type="entry name" value="WD40_repeat_CS"/>
</dbReference>
<dbReference type="CDD" id="cd00200">
    <property type="entry name" value="WD40"/>
    <property type="match status" value="1"/>
</dbReference>
<feature type="repeat" description="WD" evidence="7">
    <location>
        <begin position="152"/>
        <end position="193"/>
    </location>
</feature>
<name>A0AAD6MQI8_9EURO</name>
<organism evidence="10 11">
    <name type="scientific">Penicillium malachiteum</name>
    <dbReference type="NCBI Taxonomy" id="1324776"/>
    <lineage>
        <taxon>Eukaryota</taxon>
        <taxon>Fungi</taxon>
        <taxon>Dikarya</taxon>
        <taxon>Ascomycota</taxon>
        <taxon>Pezizomycotina</taxon>
        <taxon>Eurotiomycetes</taxon>
        <taxon>Eurotiomycetidae</taxon>
        <taxon>Eurotiales</taxon>
        <taxon>Aspergillaceae</taxon>
        <taxon>Penicillium</taxon>
    </lineage>
</organism>
<keyword evidence="11" id="KW-1185">Reference proteome</keyword>
<reference evidence="10" key="1">
    <citation type="journal article" date="2023" name="IMA Fungus">
        <title>Comparative genomic study of the Penicillium genus elucidates a diverse pangenome and 15 lateral gene transfer events.</title>
        <authorList>
            <person name="Petersen C."/>
            <person name="Sorensen T."/>
            <person name="Nielsen M.R."/>
            <person name="Sondergaard T.E."/>
            <person name="Sorensen J.L."/>
            <person name="Fitzpatrick D.A."/>
            <person name="Frisvad J.C."/>
            <person name="Nielsen K.L."/>
        </authorList>
    </citation>
    <scope>NUCLEOTIDE SEQUENCE</scope>
    <source>
        <strain evidence="10">IBT 17514</strain>
    </source>
</reference>
<dbReference type="GO" id="GO:0042393">
    <property type="term" value="F:histone binding"/>
    <property type="evidence" value="ECO:0007669"/>
    <property type="project" value="TreeGrafter"/>
</dbReference>
<feature type="repeat" description="WD" evidence="7">
    <location>
        <begin position="194"/>
        <end position="235"/>
    </location>
</feature>
<dbReference type="InterPro" id="IPR036322">
    <property type="entry name" value="WD40_repeat_dom_sf"/>
</dbReference>
<evidence type="ECO:0000313" key="11">
    <source>
        <dbReference type="Proteomes" id="UP001215712"/>
    </source>
</evidence>